<keyword evidence="1" id="KW-0677">Repeat</keyword>
<organism evidence="3 4">
    <name type="scientific">Mytilus galloprovincialis</name>
    <name type="common">Mediterranean mussel</name>
    <dbReference type="NCBI Taxonomy" id="29158"/>
    <lineage>
        <taxon>Eukaryota</taxon>
        <taxon>Metazoa</taxon>
        <taxon>Spiralia</taxon>
        <taxon>Lophotrochozoa</taxon>
        <taxon>Mollusca</taxon>
        <taxon>Bivalvia</taxon>
        <taxon>Autobranchia</taxon>
        <taxon>Pteriomorphia</taxon>
        <taxon>Mytilida</taxon>
        <taxon>Mytiloidea</taxon>
        <taxon>Mytilidae</taxon>
        <taxon>Mytilinae</taxon>
        <taxon>Mytilus</taxon>
    </lineage>
</organism>
<dbReference type="InterPro" id="IPR036770">
    <property type="entry name" value="Ankyrin_rpt-contain_sf"/>
</dbReference>
<keyword evidence="4" id="KW-1185">Reference proteome</keyword>
<evidence type="ECO:0000256" key="1">
    <source>
        <dbReference type="ARBA" id="ARBA00022737"/>
    </source>
</evidence>
<dbReference type="Proteomes" id="UP000596742">
    <property type="component" value="Unassembled WGS sequence"/>
</dbReference>
<proteinExistence type="predicted"/>
<dbReference type="Pfam" id="PF00023">
    <property type="entry name" value="Ank"/>
    <property type="match status" value="1"/>
</dbReference>
<dbReference type="AlphaFoldDB" id="A0A8B6F6B2"/>
<dbReference type="PANTHER" id="PTHR24171">
    <property type="entry name" value="ANKYRIN REPEAT DOMAIN-CONTAINING PROTEIN 39-RELATED"/>
    <property type="match status" value="1"/>
</dbReference>
<evidence type="ECO:0000256" key="2">
    <source>
        <dbReference type="ARBA" id="ARBA00023043"/>
    </source>
</evidence>
<evidence type="ECO:0000313" key="4">
    <source>
        <dbReference type="Proteomes" id="UP000596742"/>
    </source>
</evidence>
<dbReference type="InterPro" id="IPR002110">
    <property type="entry name" value="Ankyrin_rpt"/>
</dbReference>
<name>A0A8B6F6B2_MYTGA</name>
<sequence>MNSVNEAENAIQKGDAKEVKNWLDRGAAINAILNDNGNTALHLASCGSLPVTVILVEHGSRVDAKNIKGNTAIAEAEAESIKRQKKNTRGGSFFNNVTDNPQNRYKVLTQKEDNLQATKNPPKIEKDIQLPWLVDAIEFQRMLSHGEFLSYENRLSLGGPCRAGKSTLASVLIGEKIPQKWNSTDGLVIFFGRNGIDIERNKMVPLKEGM</sequence>
<protein>
    <submittedName>
        <fullName evidence="3">Uncharacterized protein</fullName>
    </submittedName>
</protein>
<dbReference type="EMBL" id="UYJE01006364">
    <property type="protein sequence ID" value="VDI45406.1"/>
    <property type="molecule type" value="Genomic_DNA"/>
</dbReference>
<evidence type="ECO:0000313" key="3">
    <source>
        <dbReference type="EMBL" id="VDI45406.1"/>
    </source>
</evidence>
<dbReference type="OrthoDB" id="426293at2759"/>
<keyword evidence="2" id="KW-0040">ANK repeat</keyword>
<gene>
    <name evidence="3" type="ORF">MGAL_10B020260</name>
</gene>
<dbReference type="PANTHER" id="PTHR24171:SF9">
    <property type="entry name" value="ANKYRIN REPEAT DOMAIN-CONTAINING PROTEIN 39"/>
    <property type="match status" value="1"/>
</dbReference>
<reference evidence="3" key="1">
    <citation type="submission" date="2018-11" db="EMBL/GenBank/DDBJ databases">
        <authorList>
            <person name="Alioto T."/>
            <person name="Alioto T."/>
        </authorList>
    </citation>
    <scope>NUCLEOTIDE SEQUENCE</scope>
</reference>
<dbReference type="Gene3D" id="1.25.40.20">
    <property type="entry name" value="Ankyrin repeat-containing domain"/>
    <property type="match status" value="1"/>
</dbReference>
<comment type="caution">
    <text evidence="3">The sequence shown here is derived from an EMBL/GenBank/DDBJ whole genome shotgun (WGS) entry which is preliminary data.</text>
</comment>
<dbReference type="SUPFAM" id="SSF48403">
    <property type="entry name" value="Ankyrin repeat"/>
    <property type="match status" value="1"/>
</dbReference>
<accession>A0A8B6F6B2</accession>